<evidence type="ECO:0000256" key="1">
    <source>
        <dbReference type="SAM" id="MobiDB-lite"/>
    </source>
</evidence>
<keyword evidence="3" id="KW-1185">Reference proteome</keyword>
<evidence type="ECO:0000313" key="2">
    <source>
        <dbReference type="EMBL" id="EKM61822.1"/>
    </source>
</evidence>
<name>K5XFI1_PHACS</name>
<dbReference type="RefSeq" id="XP_007391218.1">
    <property type="nucleotide sequence ID" value="XM_007391156.1"/>
</dbReference>
<reference evidence="2 3" key="1">
    <citation type="journal article" date="2012" name="BMC Genomics">
        <title>Comparative genomics of the white-rot fungi, Phanerochaete carnosa and P. chrysosporium, to elucidate the genetic basis of the distinct wood types they colonize.</title>
        <authorList>
            <person name="Suzuki H."/>
            <person name="MacDonald J."/>
            <person name="Syed K."/>
            <person name="Salamov A."/>
            <person name="Hori C."/>
            <person name="Aerts A."/>
            <person name="Henrissat B."/>
            <person name="Wiebenga A."/>
            <person name="vanKuyk P.A."/>
            <person name="Barry K."/>
            <person name="Lindquist E."/>
            <person name="LaButti K."/>
            <person name="Lapidus A."/>
            <person name="Lucas S."/>
            <person name="Coutinho P."/>
            <person name="Gong Y."/>
            <person name="Samejima M."/>
            <person name="Mahadevan R."/>
            <person name="Abou-Zaid M."/>
            <person name="de Vries R.P."/>
            <person name="Igarashi K."/>
            <person name="Yadav J.S."/>
            <person name="Grigoriev I.V."/>
            <person name="Master E.R."/>
        </authorList>
    </citation>
    <scope>NUCLEOTIDE SEQUENCE [LARGE SCALE GENOMIC DNA]</scope>
    <source>
        <strain evidence="2 3">HHB-10118-sp</strain>
    </source>
</reference>
<dbReference type="InParanoid" id="K5XFI1"/>
<sequence>MRDPPSIIDDSHVILPSEAAAAGSSTESAELPAGDVEPASSLATGLSASATSASSAVPENDKAPLEARIDQPTSEANVQSEIALTAAPEEPDGPTNLNERGDRPARAAAHADAVPSFESPDVSALFETANAEGGAIQEQLPPLEGLPLPVIGSPYLPTPPLSAYVDRPDPLSMLASGRPPSTKGSDNDSAAAGGLPENRAVTPFVSEPPPGDSSAGEPFQESPC</sequence>
<feature type="region of interest" description="Disordered" evidence="1">
    <location>
        <begin position="161"/>
        <end position="224"/>
    </location>
</feature>
<evidence type="ECO:0000313" key="3">
    <source>
        <dbReference type="Proteomes" id="UP000008370"/>
    </source>
</evidence>
<feature type="compositionally biased region" description="Polar residues" evidence="1">
    <location>
        <begin position="71"/>
        <end position="82"/>
    </location>
</feature>
<organism evidence="2 3">
    <name type="scientific">Phanerochaete carnosa (strain HHB-10118-sp)</name>
    <name type="common">White-rot fungus</name>
    <name type="synonym">Peniophora carnosa</name>
    <dbReference type="NCBI Taxonomy" id="650164"/>
    <lineage>
        <taxon>Eukaryota</taxon>
        <taxon>Fungi</taxon>
        <taxon>Dikarya</taxon>
        <taxon>Basidiomycota</taxon>
        <taxon>Agaricomycotina</taxon>
        <taxon>Agaricomycetes</taxon>
        <taxon>Polyporales</taxon>
        <taxon>Phanerochaetaceae</taxon>
        <taxon>Phanerochaete</taxon>
    </lineage>
</organism>
<feature type="region of interest" description="Disordered" evidence="1">
    <location>
        <begin position="1"/>
        <end position="120"/>
    </location>
</feature>
<protein>
    <submittedName>
        <fullName evidence="2">Uncharacterized protein</fullName>
    </submittedName>
</protein>
<accession>K5XFI1</accession>
<dbReference type="AlphaFoldDB" id="K5XFI1"/>
<dbReference type="GeneID" id="18910723"/>
<dbReference type="EMBL" id="JH930468">
    <property type="protein sequence ID" value="EKM61822.1"/>
    <property type="molecule type" value="Genomic_DNA"/>
</dbReference>
<feature type="compositionally biased region" description="Low complexity" evidence="1">
    <location>
        <begin position="17"/>
        <end position="30"/>
    </location>
</feature>
<dbReference type="Proteomes" id="UP000008370">
    <property type="component" value="Unassembled WGS sequence"/>
</dbReference>
<dbReference type="HOGENOM" id="CLU_1235406_0_0_1"/>
<feature type="compositionally biased region" description="Low complexity" evidence="1">
    <location>
        <begin position="39"/>
        <end position="56"/>
    </location>
</feature>
<gene>
    <name evidence="2" type="ORF">PHACADRAFT_191013</name>
</gene>
<feature type="compositionally biased region" description="Basic and acidic residues" evidence="1">
    <location>
        <begin position="59"/>
        <end position="69"/>
    </location>
</feature>
<proteinExistence type="predicted"/>
<dbReference type="KEGG" id="pco:PHACADRAFT_191013"/>